<dbReference type="RefSeq" id="WP_154648469.1">
    <property type="nucleotide sequence ID" value="NZ_JADU01000018.1"/>
</dbReference>
<keyword evidence="2" id="KW-1185">Reference proteome</keyword>
<organism evidence="1 2">
    <name type="scientific">Hallella seregens ATCC 51272</name>
    <dbReference type="NCBI Taxonomy" id="1336250"/>
    <lineage>
        <taxon>Bacteria</taxon>
        <taxon>Pseudomonadati</taxon>
        <taxon>Bacteroidota</taxon>
        <taxon>Bacteroidia</taxon>
        <taxon>Bacteroidales</taxon>
        <taxon>Prevotellaceae</taxon>
        <taxon>Hallella</taxon>
    </lineage>
</organism>
<protein>
    <submittedName>
        <fullName evidence="1">Uncharacterized protein</fullName>
    </submittedName>
</protein>
<gene>
    <name evidence="1" type="ORF">ACFFK8_00690</name>
</gene>
<comment type="caution">
    <text evidence="1">The sequence shown here is derived from an EMBL/GenBank/DDBJ whole genome shotgun (WGS) entry which is preliminary data.</text>
</comment>
<name>A0ABV5ZIE4_9BACT</name>
<dbReference type="Proteomes" id="UP001589688">
    <property type="component" value="Unassembled WGS sequence"/>
</dbReference>
<evidence type="ECO:0000313" key="2">
    <source>
        <dbReference type="Proteomes" id="UP001589688"/>
    </source>
</evidence>
<proteinExistence type="predicted"/>
<dbReference type="EMBL" id="JBHLZF010000001">
    <property type="protein sequence ID" value="MFB9896379.1"/>
    <property type="molecule type" value="Genomic_DNA"/>
</dbReference>
<accession>A0ABV5ZIE4</accession>
<evidence type="ECO:0000313" key="1">
    <source>
        <dbReference type="EMBL" id="MFB9896379.1"/>
    </source>
</evidence>
<reference evidence="1 2" key="1">
    <citation type="submission" date="2024-09" db="EMBL/GenBank/DDBJ databases">
        <authorList>
            <person name="Sun Q."/>
            <person name="Mori K."/>
        </authorList>
    </citation>
    <scope>NUCLEOTIDE SEQUENCE [LARGE SCALE GENOMIC DNA]</scope>
    <source>
        <strain evidence="1 2">ATCC 51272</strain>
    </source>
</reference>
<sequence length="49" mass="5669">MILEIYGMLRCFDDAKLGIKLIEVKNGPFFFPKNYANVYEKETPDLPDA</sequence>